<comment type="caution">
    <text evidence="2">The sequence shown here is derived from an EMBL/GenBank/DDBJ whole genome shotgun (WGS) entry which is preliminary data.</text>
</comment>
<dbReference type="Proteomes" id="UP001470230">
    <property type="component" value="Unassembled WGS sequence"/>
</dbReference>
<keyword evidence="1" id="KW-1133">Transmembrane helix</keyword>
<evidence type="ECO:0000313" key="3">
    <source>
        <dbReference type="Proteomes" id="UP001470230"/>
    </source>
</evidence>
<sequence length="152" mass="17566">MSFEYVEFQRVKTSKPKKSAQSFAFSRPNSFSTTSSYNGKKNSNLSPLYTNYGNSPTAQKGASSSNLFYYIISLIKSIFSFLYLFVTDFSMKRVKDMLYTILDYAFLKPYRAIKNNKVFIIVIFSVILIMCMGFVMDFARDSHYLITIIKPE</sequence>
<reference evidence="2 3" key="1">
    <citation type="submission" date="2024-04" db="EMBL/GenBank/DDBJ databases">
        <title>Tritrichomonas musculus Genome.</title>
        <authorList>
            <person name="Alves-Ferreira E."/>
            <person name="Grigg M."/>
            <person name="Lorenzi H."/>
            <person name="Galac M."/>
        </authorList>
    </citation>
    <scope>NUCLEOTIDE SEQUENCE [LARGE SCALE GENOMIC DNA]</scope>
    <source>
        <strain evidence="2 3">EAF2021</strain>
    </source>
</reference>
<protein>
    <submittedName>
        <fullName evidence="2">Uncharacterized protein</fullName>
    </submittedName>
</protein>
<evidence type="ECO:0000256" key="1">
    <source>
        <dbReference type="SAM" id="Phobius"/>
    </source>
</evidence>
<proteinExistence type="predicted"/>
<organism evidence="2 3">
    <name type="scientific">Tritrichomonas musculus</name>
    <dbReference type="NCBI Taxonomy" id="1915356"/>
    <lineage>
        <taxon>Eukaryota</taxon>
        <taxon>Metamonada</taxon>
        <taxon>Parabasalia</taxon>
        <taxon>Tritrichomonadida</taxon>
        <taxon>Tritrichomonadidae</taxon>
        <taxon>Tritrichomonas</taxon>
    </lineage>
</organism>
<name>A0ABR2KFH3_9EUKA</name>
<keyword evidence="1" id="KW-0472">Membrane</keyword>
<feature type="transmembrane region" description="Helical" evidence="1">
    <location>
        <begin position="67"/>
        <end position="86"/>
    </location>
</feature>
<keyword evidence="1" id="KW-0812">Transmembrane</keyword>
<accession>A0ABR2KFH3</accession>
<dbReference type="EMBL" id="JAPFFF010000005">
    <property type="protein sequence ID" value="KAK8889536.1"/>
    <property type="molecule type" value="Genomic_DNA"/>
</dbReference>
<evidence type="ECO:0000313" key="2">
    <source>
        <dbReference type="EMBL" id="KAK8889536.1"/>
    </source>
</evidence>
<gene>
    <name evidence="2" type="ORF">M9Y10_034286</name>
</gene>
<keyword evidence="3" id="KW-1185">Reference proteome</keyword>
<feature type="transmembrane region" description="Helical" evidence="1">
    <location>
        <begin position="118"/>
        <end position="136"/>
    </location>
</feature>